<gene>
    <name evidence="1" type="ORF">LMH87_000391</name>
</gene>
<accession>A0A9W8QHU1</accession>
<protein>
    <submittedName>
        <fullName evidence="1">Uncharacterized protein</fullName>
    </submittedName>
</protein>
<dbReference type="KEGG" id="amus:LMH87_000391"/>
<dbReference type="EMBL" id="JAJHUN010000007">
    <property type="protein sequence ID" value="KAJ4155128.1"/>
    <property type="molecule type" value="Genomic_DNA"/>
</dbReference>
<dbReference type="GeneID" id="80887550"/>
<evidence type="ECO:0000313" key="2">
    <source>
        <dbReference type="Proteomes" id="UP001144673"/>
    </source>
</evidence>
<keyword evidence="2" id="KW-1185">Reference proteome</keyword>
<organism evidence="1 2">
    <name type="scientific">Akanthomyces muscarius</name>
    <name type="common">Entomopathogenic fungus</name>
    <name type="synonym">Lecanicillium muscarium</name>
    <dbReference type="NCBI Taxonomy" id="2231603"/>
    <lineage>
        <taxon>Eukaryota</taxon>
        <taxon>Fungi</taxon>
        <taxon>Dikarya</taxon>
        <taxon>Ascomycota</taxon>
        <taxon>Pezizomycotina</taxon>
        <taxon>Sordariomycetes</taxon>
        <taxon>Hypocreomycetidae</taxon>
        <taxon>Hypocreales</taxon>
        <taxon>Cordycipitaceae</taxon>
        <taxon>Akanthomyces</taxon>
    </lineage>
</organism>
<reference evidence="1" key="1">
    <citation type="journal article" date="2023" name="Access Microbiol">
        <title>De-novo genome assembly for Akanthomyces muscarius, a biocontrol agent of insect agricultural pests.</title>
        <authorList>
            <person name="Erdos Z."/>
            <person name="Studholme D.J."/>
            <person name="Raymond B."/>
            <person name="Sharma M."/>
        </authorList>
    </citation>
    <scope>NUCLEOTIDE SEQUENCE</scope>
    <source>
        <strain evidence="1">Ve6</strain>
    </source>
</reference>
<dbReference type="RefSeq" id="XP_056055252.1">
    <property type="nucleotide sequence ID" value="XM_056198288.1"/>
</dbReference>
<sequence length="89" mass="9727">MVYRDPLRKATFSALANAAIHINVRPLLSSERKGQDSRLNPPLQDPCEACAGNRASNSVQTLSRAQHILAVSHYSTISEPYGYSGKTLD</sequence>
<proteinExistence type="predicted"/>
<name>A0A9W8QHU1_AKAMU</name>
<evidence type="ECO:0000313" key="1">
    <source>
        <dbReference type="EMBL" id="KAJ4155128.1"/>
    </source>
</evidence>
<dbReference type="Proteomes" id="UP001144673">
    <property type="component" value="Chromosome 6"/>
</dbReference>
<comment type="caution">
    <text evidence="1">The sequence shown here is derived from an EMBL/GenBank/DDBJ whole genome shotgun (WGS) entry which is preliminary data.</text>
</comment>
<dbReference type="AlphaFoldDB" id="A0A9W8QHU1"/>